<evidence type="ECO:0000313" key="3">
    <source>
        <dbReference type="Proteomes" id="UP000184383"/>
    </source>
</evidence>
<feature type="transmembrane region" description="Helical" evidence="1">
    <location>
        <begin position="49"/>
        <end position="69"/>
    </location>
</feature>
<name>A0A1L9RXP1_ASPWE</name>
<gene>
    <name evidence="2" type="ORF">ASPWEDRAFT_736476</name>
</gene>
<dbReference type="Proteomes" id="UP000184383">
    <property type="component" value="Unassembled WGS sequence"/>
</dbReference>
<sequence length="128" mass="14702">MIKISNEAEEDRITVSELVMLVSWMLGGMRAQTYALWKVVPWSKFHIIFPVNMISFIMPTHARVIQGYFDDKLRIQFSGLYNFNILILLSWICFSNGVTLFLRGILAHSPLALQVEVILKDSELGLIE</sequence>
<reference evidence="3" key="1">
    <citation type="journal article" date="2017" name="Genome Biol.">
        <title>Comparative genomics reveals high biological diversity and specific adaptations in the industrially and medically important fungal genus Aspergillus.</title>
        <authorList>
            <person name="de Vries R.P."/>
            <person name="Riley R."/>
            <person name="Wiebenga A."/>
            <person name="Aguilar-Osorio G."/>
            <person name="Amillis S."/>
            <person name="Uchima C.A."/>
            <person name="Anderluh G."/>
            <person name="Asadollahi M."/>
            <person name="Askin M."/>
            <person name="Barry K."/>
            <person name="Battaglia E."/>
            <person name="Bayram O."/>
            <person name="Benocci T."/>
            <person name="Braus-Stromeyer S.A."/>
            <person name="Caldana C."/>
            <person name="Canovas D."/>
            <person name="Cerqueira G.C."/>
            <person name="Chen F."/>
            <person name="Chen W."/>
            <person name="Choi C."/>
            <person name="Clum A."/>
            <person name="Dos Santos R.A."/>
            <person name="Damasio A.R."/>
            <person name="Diallinas G."/>
            <person name="Emri T."/>
            <person name="Fekete E."/>
            <person name="Flipphi M."/>
            <person name="Freyberg S."/>
            <person name="Gallo A."/>
            <person name="Gournas C."/>
            <person name="Habgood R."/>
            <person name="Hainaut M."/>
            <person name="Harispe M.L."/>
            <person name="Henrissat B."/>
            <person name="Hilden K.S."/>
            <person name="Hope R."/>
            <person name="Hossain A."/>
            <person name="Karabika E."/>
            <person name="Karaffa L."/>
            <person name="Karanyi Z."/>
            <person name="Krasevec N."/>
            <person name="Kuo A."/>
            <person name="Kusch H."/>
            <person name="LaButti K."/>
            <person name="Lagendijk E.L."/>
            <person name="Lapidus A."/>
            <person name="Levasseur A."/>
            <person name="Lindquist E."/>
            <person name="Lipzen A."/>
            <person name="Logrieco A.F."/>
            <person name="MacCabe A."/>
            <person name="Maekelae M.R."/>
            <person name="Malavazi I."/>
            <person name="Melin P."/>
            <person name="Meyer V."/>
            <person name="Mielnichuk N."/>
            <person name="Miskei M."/>
            <person name="Molnar A.P."/>
            <person name="Mule G."/>
            <person name="Ngan C.Y."/>
            <person name="Orejas M."/>
            <person name="Orosz E."/>
            <person name="Ouedraogo J.P."/>
            <person name="Overkamp K.M."/>
            <person name="Park H.-S."/>
            <person name="Perrone G."/>
            <person name="Piumi F."/>
            <person name="Punt P.J."/>
            <person name="Ram A.F."/>
            <person name="Ramon A."/>
            <person name="Rauscher S."/>
            <person name="Record E."/>
            <person name="Riano-Pachon D.M."/>
            <person name="Robert V."/>
            <person name="Roehrig J."/>
            <person name="Ruller R."/>
            <person name="Salamov A."/>
            <person name="Salih N.S."/>
            <person name="Samson R.A."/>
            <person name="Sandor E."/>
            <person name="Sanguinetti M."/>
            <person name="Schuetze T."/>
            <person name="Sepcic K."/>
            <person name="Shelest E."/>
            <person name="Sherlock G."/>
            <person name="Sophianopoulou V."/>
            <person name="Squina F.M."/>
            <person name="Sun H."/>
            <person name="Susca A."/>
            <person name="Todd R.B."/>
            <person name="Tsang A."/>
            <person name="Unkles S.E."/>
            <person name="van de Wiele N."/>
            <person name="van Rossen-Uffink D."/>
            <person name="Oliveira J.V."/>
            <person name="Vesth T.C."/>
            <person name="Visser J."/>
            <person name="Yu J.-H."/>
            <person name="Zhou M."/>
            <person name="Andersen M.R."/>
            <person name="Archer D.B."/>
            <person name="Baker S.E."/>
            <person name="Benoit I."/>
            <person name="Brakhage A.A."/>
            <person name="Braus G.H."/>
            <person name="Fischer R."/>
            <person name="Frisvad J.C."/>
            <person name="Goldman G.H."/>
            <person name="Houbraken J."/>
            <person name="Oakley B."/>
            <person name="Pocsi I."/>
            <person name="Scazzocchio C."/>
            <person name="Seiboth B."/>
            <person name="vanKuyk P.A."/>
            <person name="Wortman J."/>
            <person name="Dyer P.S."/>
            <person name="Grigoriev I.V."/>
        </authorList>
    </citation>
    <scope>NUCLEOTIDE SEQUENCE [LARGE SCALE GENOMIC DNA]</scope>
    <source>
        <strain evidence="3">DTO 134E9</strain>
    </source>
</reference>
<keyword evidence="1" id="KW-0812">Transmembrane</keyword>
<dbReference type="OrthoDB" id="4436899at2759"/>
<dbReference type="EMBL" id="KV878210">
    <property type="protein sequence ID" value="OJJ39617.1"/>
    <property type="molecule type" value="Genomic_DNA"/>
</dbReference>
<feature type="transmembrane region" description="Helical" evidence="1">
    <location>
        <begin position="18"/>
        <end position="37"/>
    </location>
</feature>
<dbReference type="VEuPathDB" id="FungiDB:ASPWEDRAFT_736476"/>
<keyword evidence="1" id="KW-1133">Transmembrane helix</keyword>
<evidence type="ECO:0000256" key="1">
    <source>
        <dbReference type="SAM" id="Phobius"/>
    </source>
</evidence>
<dbReference type="AlphaFoldDB" id="A0A1L9RXP1"/>
<feature type="transmembrane region" description="Helical" evidence="1">
    <location>
        <begin position="81"/>
        <end position="102"/>
    </location>
</feature>
<keyword evidence="1" id="KW-0472">Membrane</keyword>
<protein>
    <submittedName>
        <fullName evidence="2">Uncharacterized protein</fullName>
    </submittedName>
</protein>
<accession>A0A1L9RXP1</accession>
<proteinExistence type="predicted"/>
<evidence type="ECO:0000313" key="2">
    <source>
        <dbReference type="EMBL" id="OJJ39617.1"/>
    </source>
</evidence>
<dbReference type="RefSeq" id="XP_040693293.1">
    <property type="nucleotide sequence ID" value="XM_040839354.1"/>
</dbReference>
<dbReference type="GeneID" id="63755202"/>
<keyword evidence="3" id="KW-1185">Reference proteome</keyword>
<organism evidence="2 3">
    <name type="scientific">Aspergillus wentii DTO 134E9</name>
    <dbReference type="NCBI Taxonomy" id="1073089"/>
    <lineage>
        <taxon>Eukaryota</taxon>
        <taxon>Fungi</taxon>
        <taxon>Dikarya</taxon>
        <taxon>Ascomycota</taxon>
        <taxon>Pezizomycotina</taxon>
        <taxon>Eurotiomycetes</taxon>
        <taxon>Eurotiomycetidae</taxon>
        <taxon>Eurotiales</taxon>
        <taxon>Aspergillaceae</taxon>
        <taxon>Aspergillus</taxon>
        <taxon>Aspergillus subgen. Cremei</taxon>
    </lineage>
</organism>